<organism evidence="4 5">
    <name type="scientific">Rhizophlyctis rosea</name>
    <dbReference type="NCBI Taxonomy" id="64517"/>
    <lineage>
        <taxon>Eukaryota</taxon>
        <taxon>Fungi</taxon>
        <taxon>Fungi incertae sedis</taxon>
        <taxon>Chytridiomycota</taxon>
        <taxon>Chytridiomycota incertae sedis</taxon>
        <taxon>Chytridiomycetes</taxon>
        <taxon>Rhizophlyctidales</taxon>
        <taxon>Rhizophlyctidaceae</taxon>
        <taxon>Rhizophlyctis</taxon>
    </lineage>
</organism>
<feature type="domain" description="BZIP" evidence="3">
    <location>
        <begin position="37"/>
        <end position="51"/>
    </location>
</feature>
<evidence type="ECO:0000256" key="2">
    <source>
        <dbReference type="SAM" id="MobiDB-lite"/>
    </source>
</evidence>
<evidence type="ECO:0000256" key="1">
    <source>
        <dbReference type="SAM" id="Coils"/>
    </source>
</evidence>
<dbReference type="SUPFAM" id="SSF57959">
    <property type="entry name" value="Leucine zipper domain"/>
    <property type="match status" value="1"/>
</dbReference>
<feature type="compositionally biased region" description="Pro residues" evidence="2">
    <location>
        <begin position="135"/>
        <end position="149"/>
    </location>
</feature>
<dbReference type="GO" id="GO:0003700">
    <property type="term" value="F:DNA-binding transcription factor activity"/>
    <property type="evidence" value="ECO:0007669"/>
    <property type="project" value="InterPro"/>
</dbReference>
<sequence length="232" mass="25622">MSTFNNNNRPIAPAAGPPRKKPGAKPNPFITDMAAHRREKNRQAQKALRDRRSAQSIAHQQEVAELNTQITVLQEKNEKLKNLLAMAFSVVGAPEITQKLDNSTVDEAMLIAANALTSLHTAMDLIHHTPDTPAQTPPQPCIPPPPPQQQPSQGCCGSLSNTCRPTPLEVEQCANTIPCFVLRDKILEYGPKMDLGKLCDELVAHAVCHGDPWNPEDWSLPADFFDRFPLMR</sequence>
<keyword evidence="5" id="KW-1185">Reference proteome</keyword>
<dbReference type="Gene3D" id="1.20.5.170">
    <property type="match status" value="1"/>
</dbReference>
<protein>
    <recommendedName>
        <fullName evidence="3">BZIP domain-containing protein</fullName>
    </recommendedName>
</protein>
<dbReference type="CDD" id="cd14688">
    <property type="entry name" value="bZIP_YAP"/>
    <property type="match status" value="1"/>
</dbReference>
<gene>
    <name evidence="4" type="ORF">HK097_009280</name>
</gene>
<dbReference type="InterPro" id="IPR004827">
    <property type="entry name" value="bZIP"/>
</dbReference>
<accession>A0AAD5SKE8</accession>
<feature type="compositionally biased region" description="Low complexity" evidence="2">
    <location>
        <begin position="1"/>
        <end position="14"/>
    </location>
</feature>
<reference evidence="4" key="1">
    <citation type="submission" date="2020-05" db="EMBL/GenBank/DDBJ databases">
        <title>Phylogenomic resolution of chytrid fungi.</title>
        <authorList>
            <person name="Stajich J.E."/>
            <person name="Amses K."/>
            <person name="Simmons R."/>
            <person name="Seto K."/>
            <person name="Myers J."/>
            <person name="Bonds A."/>
            <person name="Quandt C.A."/>
            <person name="Barry K."/>
            <person name="Liu P."/>
            <person name="Grigoriev I."/>
            <person name="Longcore J.E."/>
            <person name="James T.Y."/>
        </authorList>
    </citation>
    <scope>NUCLEOTIDE SEQUENCE</scope>
    <source>
        <strain evidence="4">JEL0318</strain>
    </source>
</reference>
<dbReference type="AlphaFoldDB" id="A0AAD5SKE8"/>
<dbReference type="Proteomes" id="UP001212841">
    <property type="component" value="Unassembled WGS sequence"/>
</dbReference>
<feature type="coiled-coil region" evidence="1">
    <location>
        <begin position="56"/>
        <end position="83"/>
    </location>
</feature>
<feature type="region of interest" description="Disordered" evidence="2">
    <location>
        <begin position="1"/>
        <end position="30"/>
    </location>
</feature>
<proteinExistence type="predicted"/>
<name>A0AAD5SKE8_9FUNG</name>
<keyword evidence="1" id="KW-0175">Coiled coil</keyword>
<evidence type="ECO:0000259" key="3">
    <source>
        <dbReference type="PROSITE" id="PS00036"/>
    </source>
</evidence>
<comment type="caution">
    <text evidence="4">The sequence shown here is derived from an EMBL/GenBank/DDBJ whole genome shotgun (WGS) entry which is preliminary data.</text>
</comment>
<evidence type="ECO:0000313" key="4">
    <source>
        <dbReference type="EMBL" id="KAJ3057327.1"/>
    </source>
</evidence>
<dbReference type="PROSITE" id="PS00036">
    <property type="entry name" value="BZIP_BASIC"/>
    <property type="match status" value="1"/>
</dbReference>
<evidence type="ECO:0000313" key="5">
    <source>
        <dbReference type="Proteomes" id="UP001212841"/>
    </source>
</evidence>
<dbReference type="Pfam" id="PF07716">
    <property type="entry name" value="bZIP_2"/>
    <property type="match status" value="1"/>
</dbReference>
<feature type="region of interest" description="Disordered" evidence="2">
    <location>
        <begin position="129"/>
        <end position="155"/>
    </location>
</feature>
<dbReference type="InterPro" id="IPR046347">
    <property type="entry name" value="bZIP_sf"/>
</dbReference>
<dbReference type="EMBL" id="JADGJD010000006">
    <property type="protein sequence ID" value="KAJ3057327.1"/>
    <property type="molecule type" value="Genomic_DNA"/>
</dbReference>